<name>A0AAE3MH41_9BACT</name>
<organism evidence="1 2">
    <name type="scientific">Plebeiibacterium marinum</name>
    <dbReference type="NCBI Taxonomy" id="2992111"/>
    <lineage>
        <taxon>Bacteria</taxon>
        <taxon>Pseudomonadati</taxon>
        <taxon>Bacteroidota</taxon>
        <taxon>Bacteroidia</taxon>
        <taxon>Marinilabiliales</taxon>
        <taxon>Marinilabiliaceae</taxon>
        <taxon>Plebeiibacterium</taxon>
    </lineage>
</organism>
<evidence type="ECO:0000313" key="2">
    <source>
        <dbReference type="Proteomes" id="UP001207408"/>
    </source>
</evidence>
<dbReference type="Proteomes" id="UP001207408">
    <property type="component" value="Unassembled WGS sequence"/>
</dbReference>
<comment type="caution">
    <text evidence="1">The sequence shown here is derived from an EMBL/GenBank/DDBJ whole genome shotgun (WGS) entry which is preliminary data.</text>
</comment>
<protein>
    <recommendedName>
        <fullName evidence="3">DUF3990 domain-containing protein</fullName>
    </recommendedName>
</protein>
<evidence type="ECO:0008006" key="3">
    <source>
        <dbReference type="Google" id="ProtNLM"/>
    </source>
</evidence>
<dbReference type="AlphaFoldDB" id="A0AAE3MH41"/>
<dbReference type="RefSeq" id="WP_301201892.1">
    <property type="nucleotide sequence ID" value="NZ_JAPDPI010000047.1"/>
</dbReference>
<dbReference type="EMBL" id="JAPDPI010000047">
    <property type="protein sequence ID" value="MCW3807479.1"/>
    <property type="molecule type" value="Genomic_DNA"/>
</dbReference>
<keyword evidence="2" id="KW-1185">Reference proteome</keyword>
<evidence type="ECO:0000313" key="1">
    <source>
        <dbReference type="EMBL" id="MCW3807479.1"/>
    </source>
</evidence>
<reference evidence="1" key="1">
    <citation type="submission" date="2022-10" db="EMBL/GenBank/DDBJ databases">
        <authorList>
            <person name="Yu W.X."/>
        </authorList>
    </citation>
    <scope>NUCLEOTIDE SEQUENCE</scope>
    <source>
        <strain evidence="1">D04</strain>
    </source>
</reference>
<sequence>MYRRRPNLMLGFHGCDESVRDKLVNFPNNVKKSAESFDWLGNGFYVWENNYQRAYQWALDKQKRGNLDKPSVIGVIFLLDNCLDFTDMEYIDILATYYGLMKDDLLITGKQLPKNKDLPKDKYHDLILRELDCAVIEYLHQKIDEQISKDIKIQGFSNYRHFDTVRGIFTEGGPAFEGAGIQTKNHIQICIRNLNCIKGFFIPRKESKFP</sequence>
<dbReference type="SUPFAM" id="SSF56399">
    <property type="entry name" value="ADP-ribosylation"/>
    <property type="match status" value="1"/>
</dbReference>
<proteinExistence type="predicted"/>
<accession>A0AAE3MH41</accession>
<gene>
    <name evidence="1" type="ORF">OM074_17745</name>
</gene>